<name>A0A0L0T5M7_ALLM3</name>
<dbReference type="AlphaFoldDB" id="A0A0L0T5M7"/>
<feature type="compositionally biased region" description="Low complexity" evidence="3">
    <location>
        <begin position="984"/>
        <end position="1006"/>
    </location>
</feature>
<sequence>MPPPPPQPQPPQPPPPPSTTTNPHHAPPPAPRSVKAASPPPPPALPPIPRSTSPDKGTGGRAAVLDRVPVSLGAAARRAQHDTFASPPSSAAPAPPARPPSASSTASSSTDLVVRGQVPAAAPAPPPLHAPVPATGSFTGVCAACRDALHNVYAHCFDSSTPHALPSPHAIDAASHAIPTSPVPEALRYLRVPGAATTVAPTSPLFVDPATDAAATTAAARARRADALARRFAGAVKDSQIAQLRAAAHIKDAEAARMGATVVALRQALQRTVHYAVKADEYQEKEAARLVEDVGAMKEQVAALLVMVMRAEEEKARVERDLAAAHATIAGKDRVLAAQQSELRSRQDELHTAYKEYLSMHATIERLEREALEGSGAARSRAEVLAAHLDRMSRDFDANSRQLMAAQDRTRQLEFELSAVISQFNSVGDARFVLQKEHDDLVEKFAELDAKHLQLTAAHDDAMSTLATVQVKLAKEQDEHKVTGQRRTAEVAALGKRVDDLTSAKAQVEALVARLKGESEKLRMDVIELRSAKSNLEGSVVKWEDKYHAETTKLSDALAAAQTSNGKQAADLVTVTDHRERLQVQVNDLRAALEREHARAVQLDTELKTLKKTANQARDDHEAQIASLASAKTNLAADKKELMETLTTARHDLIEKQAQYADLEAKMEEYAQQKAEEISILHAEIQSLKDALAALTKQHTTLVAAHRALETAHKGVQGEHAAVQATLAKCEQELATTQAHMRALDAQVADQERQLATAAAQLQDARDMHTLQQDRIYALEATSRADHEAWAVATAQRDEAHRTLTDRLAAAKDQYRALALAHDQALAAHARTKRDLTRTRDALLDESAARSVLEMALDDGRYRLDTERKARAALERAASRVDRKAAQWVGAKAEAWAAREHAWTDLDEWMHAQAGRLDDMVRLLEIHEPGEAAQVAAGLDESGGGGRLGRANSKLGLGGAGSHRGGSKAPSARPGRGNQLHVPAAVVSASGQSRSRRSTGGSMAAA</sequence>
<reference evidence="5" key="2">
    <citation type="submission" date="2009-11" db="EMBL/GenBank/DDBJ databases">
        <title>The Genome Sequence of Allomyces macrogynus strain ATCC 38327.</title>
        <authorList>
            <consortium name="The Broad Institute Genome Sequencing Platform"/>
            <person name="Russ C."/>
            <person name="Cuomo C."/>
            <person name="Shea T."/>
            <person name="Young S.K."/>
            <person name="Zeng Q."/>
            <person name="Koehrsen M."/>
            <person name="Haas B."/>
            <person name="Borodovsky M."/>
            <person name="Guigo R."/>
            <person name="Alvarado L."/>
            <person name="Berlin A."/>
            <person name="Borenstein D."/>
            <person name="Chen Z."/>
            <person name="Engels R."/>
            <person name="Freedman E."/>
            <person name="Gellesch M."/>
            <person name="Goldberg J."/>
            <person name="Griggs A."/>
            <person name="Gujja S."/>
            <person name="Heiman D."/>
            <person name="Hepburn T."/>
            <person name="Howarth C."/>
            <person name="Jen D."/>
            <person name="Larson L."/>
            <person name="Lewis B."/>
            <person name="Mehta T."/>
            <person name="Park D."/>
            <person name="Pearson M."/>
            <person name="Roberts A."/>
            <person name="Saif S."/>
            <person name="Shenoy N."/>
            <person name="Sisk P."/>
            <person name="Stolte C."/>
            <person name="Sykes S."/>
            <person name="Walk T."/>
            <person name="White J."/>
            <person name="Yandava C."/>
            <person name="Burger G."/>
            <person name="Gray M.W."/>
            <person name="Holland P.W.H."/>
            <person name="King N."/>
            <person name="Lang F.B.F."/>
            <person name="Roger A.J."/>
            <person name="Ruiz-Trillo I."/>
            <person name="Lander E."/>
            <person name="Nusbaum C."/>
        </authorList>
    </citation>
    <scope>NUCLEOTIDE SEQUENCE [LARGE SCALE GENOMIC DNA]</scope>
    <source>
        <strain evidence="5">ATCC 38327</strain>
    </source>
</reference>
<keyword evidence="2" id="KW-0175">Coiled coil</keyword>
<dbReference type="STRING" id="578462.A0A0L0T5M7"/>
<dbReference type="Proteomes" id="UP000054350">
    <property type="component" value="Unassembled WGS sequence"/>
</dbReference>
<dbReference type="PANTHER" id="PTHR13037">
    <property type="entry name" value="FORMIN"/>
    <property type="match status" value="1"/>
</dbReference>
<dbReference type="OMA" id="DHEAWAV"/>
<feature type="compositionally biased region" description="Pro residues" evidence="3">
    <location>
        <begin position="1"/>
        <end position="18"/>
    </location>
</feature>
<accession>A0A0L0T5M7</accession>
<feature type="region of interest" description="Disordered" evidence="3">
    <location>
        <begin position="1"/>
        <end position="112"/>
    </location>
</feature>
<organism evidence="4 5">
    <name type="scientific">Allomyces macrogynus (strain ATCC 38327)</name>
    <name type="common">Allomyces javanicus var. macrogynus</name>
    <dbReference type="NCBI Taxonomy" id="578462"/>
    <lineage>
        <taxon>Eukaryota</taxon>
        <taxon>Fungi</taxon>
        <taxon>Fungi incertae sedis</taxon>
        <taxon>Blastocladiomycota</taxon>
        <taxon>Blastocladiomycetes</taxon>
        <taxon>Blastocladiales</taxon>
        <taxon>Blastocladiaceae</taxon>
        <taxon>Allomyces</taxon>
    </lineage>
</organism>
<reference evidence="4 5" key="1">
    <citation type="submission" date="2009-11" db="EMBL/GenBank/DDBJ databases">
        <title>Annotation of Allomyces macrogynus ATCC 38327.</title>
        <authorList>
            <consortium name="The Broad Institute Genome Sequencing Platform"/>
            <person name="Russ C."/>
            <person name="Cuomo C."/>
            <person name="Burger G."/>
            <person name="Gray M.W."/>
            <person name="Holland P.W.H."/>
            <person name="King N."/>
            <person name="Lang F.B.F."/>
            <person name="Roger A.J."/>
            <person name="Ruiz-Trillo I."/>
            <person name="Young S.K."/>
            <person name="Zeng Q."/>
            <person name="Gargeya S."/>
            <person name="Fitzgerald M."/>
            <person name="Haas B."/>
            <person name="Abouelleil A."/>
            <person name="Alvarado L."/>
            <person name="Arachchi H.M."/>
            <person name="Berlin A."/>
            <person name="Chapman S.B."/>
            <person name="Gearin G."/>
            <person name="Goldberg J."/>
            <person name="Griggs A."/>
            <person name="Gujja S."/>
            <person name="Hansen M."/>
            <person name="Heiman D."/>
            <person name="Howarth C."/>
            <person name="Larimer J."/>
            <person name="Lui A."/>
            <person name="MacDonald P.J.P."/>
            <person name="McCowen C."/>
            <person name="Montmayeur A."/>
            <person name="Murphy C."/>
            <person name="Neiman D."/>
            <person name="Pearson M."/>
            <person name="Priest M."/>
            <person name="Roberts A."/>
            <person name="Saif S."/>
            <person name="Shea T."/>
            <person name="Sisk P."/>
            <person name="Stolte C."/>
            <person name="Sykes S."/>
            <person name="Wortman J."/>
            <person name="Nusbaum C."/>
            <person name="Birren B."/>
        </authorList>
    </citation>
    <scope>NUCLEOTIDE SEQUENCE [LARGE SCALE GENOMIC DNA]</scope>
    <source>
        <strain evidence="4 5">ATCC 38327</strain>
    </source>
</reference>
<evidence type="ECO:0000256" key="2">
    <source>
        <dbReference type="SAM" id="Coils"/>
    </source>
</evidence>
<dbReference type="EMBL" id="GG745363">
    <property type="protein sequence ID" value="KNE69981.1"/>
    <property type="molecule type" value="Genomic_DNA"/>
</dbReference>
<feature type="coiled-coil region" evidence="2">
    <location>
        <begin position="646"/>
        <end position="698"/>
    </location>
</feature>
<feature type="compositionally biased region" description="Pro residues" evidence="3">
    <location>
        <begin position="38"/>
        <end position="49"/>
    </location>
</feature>
<evidence type="ECO:0000313" key="5">
    <source>
        <dbReference type="Proteomes" id="UP000054350"/>
    </source>
</evidence>
<feature type="coiled-coil region" evidence="2">
    <location>
        <begin position="301"/>
        <end position="328"/>
    </location>
</feature>
<evidence type="ECO:0000256" key="1">
    <source>
        <dbReference type="ARBA" id="ARBA00022581"/>
    </source>
</evidence>
<feature type="compositionally biased region" description="Low complexity" evidence="3">
    <location>
        <begin position="100"/>
        <end position="109"/>
    </location>
</feature>
<keyword evidence="1" id="KW-0945">Host-virus interaction</keyword>
<gene>
    <name evidence="4" type="ORF">AMAG_14817</name>
</gene>
<dbReference type="PANTHER" id="PTHR13037:SF24">
    <property type="entry name" value="POLYCOMB PROTEIN PCL-RELATED"/>
    <property type="match status" value="1"/>
</dbReference>
<dbReference type="OrthoDB" id="5594607at2759"/>
<dbReference type="Gene3D" id="1.10.287.1490">
    <property type="match status" value="1"/>
</dbReference>
<evidence type="ECO:0000313" key="4">
    <source>
        <dbReference type="EMBL" id="KNE69981.1"/>
    </source>
</evidence>
<dbReference type="eggNOG" id="ENOG502RUCH">
    <property type="taxonomic scope" value="Eukaryota"/>
</dbReference>
<feature type="coiled-coil region" evidence="2">
    <location>
        <begin position="498"/>
        <end position="525"/>
    </location>
</feature>
<feature type="coiled-coil region" evidence="2">
    <location>
        <begin position="579"/>
        <end position="620"/>
    </location>
</feature>
<dbReference type="VEuPathDB" id="FungiDB:AMAG_14817"/>
<proteinExistence type="predicted"/>
<evidence type="ECO:0000256" key="3">
    <source>
        <dbReference type="SAM" id="MobiDB-lite"/>
    </source>
</evidence>
<feature type="coiled-coil region" evidence="2">
    <location>
        <begin position="727"/>
        <end position="768"/>
    </location>
</feature>
<keyword evidence="5" id="KW-1185">Reference proteome</keyword>
<protein>
    <submittedName>
        <fullName evidence="4">Uncharacterized protein</fullName>
    </submittedName>
</protein>
<feature type="region of interest" description="Disordered" evidence="3">
    <location>
        <begin position="938"/>
        <end position="1006"/>
    </location>
</feature>